<sequence length="1315" mass="143494">MNRFRTKKKAKDASEGLGRSSNDSDAPPSVPVLKPSKTFRLGGRKQPEPEPKLELDVANALPPSDDFRTSLLMSGLSARFSMLREQDDPKSKIGKASDDSVLFPSKRQSRMNDFGYASYGLSDIAEVSSINGSIRPPFAKSRTDSFGSENTDGGSIMNRAKPGEGNNLFGGRQKVYKISMNYTGSTKNLADGAGSGGMGGRALYEDDVSMSAFQKLREREREEERERAKQQLQDSIDQDDSTSNPQYRSASPPLAGYNRNRETSSTTSSAGPSMTRSSTAATSFTSQRTPSLKTGAQIPISPSSAHGGMERSTTKSRRLYDNGLDQHLNEQQSSAMSRIDTLTRQRPLGAQTPPPGVVSPTGPPSATDRWDRHQLDGKASMPNMRTTSPSPTLATRGNFDFGVRPNLVTERVQAFGATSQLAPPVNGDDENVLPLQPNDRGKATALGAFFKPAQPYDENQYSQRQIQMQQGRSDGETLPHRKNSPPRAFVPRQRLIGRPRGDSNPTFTSASARSRSNSSAQRQFLPHDRVPEHSVLQLSDAENSSSNTGTFLNSSISSTLGSPHQDSDGGEVQFEQHLPMRPMDLYNKYRQEQPTVVERPPESEHPALREATPESRDLGDASPIMGKSMPRLHVEPSPATSVKSRDHIDSPTLGPTTGLSSMIHQHMRVDSNASSIYGGSTYGGLPSSGLVSRFPAEPTEPVPQIPYNSGSNPWDRNDWDAQSDYGDNDNNFELEALASPKPTSGVVPLPLNPRSPNIETANESRKTSWEKDLDAHHMRNDSSDTQKEQDDFKMDLAARRRRVQENLKSFVETDSRSASPAHGGLEWSKDSQSRSNPFGILKSKTSRSSIARTSKEGQSKAMKMLGIGSTTISSSPSPGKSDFDDHQWKQEEEDMLRGTKIQAPSLIAPTAPVVAPQTKAFRQARRDAQRDREKQTAVRRQQRLATEGEEQNWANNSQIDKPRQRIPMRDNVPPNICTRTRSPSHERRPSPRVAQHSARSIAGQEKEGYEGKRPGFTSSSRPRDRSRSDASGRSKSRTGRHTDDLARSMTDRMSNSSRAFPEGLNPPPTQYLPRSPNTTGMPYTPSPAPSPMDGTSPATRNSSSSKSGYFDGQRLQPLQTADGVDIGLSPRPPPVTPYFANTTPSLVQPSPAGSRATTPIVPGMPVDARVPGTRKRSIVKADISEPKFISSTSRVTTVDLAPGVSLQSRSDSAPPIPAVNPRRRTRAMFGFGKKEDFNDYTIPAATQSTEEMDTFSGEDTKPRGKGRLRKISSEGGNMNLRAKQATNAMPSPAAPVPSFPVNAGSKADGKLGEMF</sequence>
<feature type="region of interest" description="Disordered" evidence="1">
    <location>
        <begin position="594"/>
        <end position="659"/>
    </location>
</feature>
<feature type="region of interest" description="Disordered" evidence="1">
    <location>
        <begin position="132"/>
        <end position="169"/>
    </location>
</feature>
<feature type="compositionally biased region" description="Basic and acidic residues" evidence="1">
    <location>
        <begin position="924"/>
        <end position="936"/>
    </location>
</feature>
<organism evidence="2 3">
    <name type="scientific">Calycina marina</name>
    <dbReference type="NCBI Taxonomy" id="1763456"/>
    <lineage>
        <taxon>Eukaryota</taxon>
        <taxon>Fungi</taxon>
        <taxon>Dikarya</taxon>
        <taxon>Ascomycota</taxon>
        <taxon>Pezizomycotina</taxon>
        <taxon>Leotiomycetes</taxon>
        <taxon>Helotiales</taxon>
        <taxon>Pezizellaceae</taxon>
        <taxon>Calycina</taxon>
    </lineage>
</organism>
<proteinExistence type="predicted"/>
<feature type="compositionally biased region" description="Low complexity" evidence="1">
    <location>
        <begin position="509"/>
        <end position="523"/>
    </location>
</feature>
<feature type="compositionally biased region" description="Polar residues" evidence="1">
    <location>
        <begin position="1139"/>
        <end position="1148"/>
    </location>
</feature>
<feature type="compositionally biased region" description="Low complexity" evidence="1">
    <location>
        <begin position="263"/>
        <end position="289"/>
    </location>
</feature>
<gene>
    <name evidence="2" type="ORF">BJ878DRAFT_194917</name>
</gene>
<feature type="compositionally biased region" description="Pro residues" evidence="1">
    <location>
        <begin position="352"/>
        <end position="363"/>
    </location>
</feature>
<keyword evidence="3" id="KW-1185">Reference proteome</keyword>
<dbReference type="Proteomes" id="UP000887226">
    <property type="component" value="Unassembled WGS sequence"/>
</dbReference>
<protein>
    <submittedName>
        <fullName evidence="2">Uncharacterized protein</fullName>
    </submittedName>
</protein>
<feature type="compositionally biased region" description="Low complexity" evidence="1">
    <location>
        <begin position="866"/>
        <end position="879"/>
    </location>
</feature>
<feature type="region of interest" description="Disordered" evidence="1">
    <location>
        <begin position="807"/>
        <end position="1173"/>
    </location>
</feature>
<feature type="compositionally biased region" description="Basic and acidic residues" evidence="1">
    <location>
        <begin position="1021"/>
        <end position="1032"/>
    </location>
</feature>
<evidence type="ECO:0000313" key="2">
    <source>
        <dbReference type="EMBL" id="KAG9247340.1"/>
    </source>
</evidence>
<feature type="region of interest" description="Disordered" evidence="1">
    <location>
        <begin position="214"/>
        <end position="399"/>
    </location>
</feature>
<feature type="region of interest" description="Disordered" evidence="1">
    <location>
        <begin position="453"/>
        <end position="571"/>
    </location>
</feature>
<dbReference type="OrthoDB" id="5335210at2759"/>
<feature type="compositionally biased region" description="Polar residues" evidence="1">
    <location>
        <begin position="536"/>
        <end position="564"/>
    </location>
</feature>
<evidence type="ECO:0000256" key="1">
    <source>
        <dbReference type="SAM" id="MobiDB-lite"/>
    </source>
</evidence>
<feature type="region of interest" description="Disordered" evidence="1">
    <location>
        <begin position="1"/>
        <end position="52"/>
    </location>
</feature>
<feature type="region of interest" description="Disordered" evidence="1">
    <location>
        <begin position="691"/>
        <end position="790"/>
    </location>
</feature>
<feature type="compositionally biased region" description="Basic and acidic residues" evidence="1">
    <location>
        <begin position="881"/>
        <end position="890"/>
    </location>
</feature>
<feature type="compositionally biased region" description="Basic and acidic residues" evidence="1">
    <location>
        <begin position="1004"/>
        <end position="1013"/>
    </location>
</feature>
<name>A0A9P7Z9C8_9HELO</name>
<dbReference type="EMBL" id="MU253775">
    <property type="protein sequence ID" value="KAG9247340.1"/>
    <property type="molecule type" value="Genomic_DNA"/>
</dbReference>
<accession>A0A9P7Z9C8</accession>
<feature type="compositionally biased region" description="Basic and acidic residues" evidence="1">
    <location>
        <begin position="1040"/>
        <end position="1050"/>
    </location>
</feature>
<feature type="compositionally biased region" description="Polar residues" evidence="1">
    <location>
        <begin position="290"/>
        <end position="304"/>
    </location>
</feature>
<comment type="caution">
    <text evidence="2">The sequence shown here is derived from an EMBL/GenBank/DDBJ whole genome shotgun (WGS) entry which is preliminary data.</text>
</comment>
<feature type="compositionally biased region" description="Basic residues" evidence="1">
    <location>
        <begin position="1"/>
        <end position="10"/>
    </location>
</feature>
<feature type="compositionally biased region" description="Basic and acidic residues" evidence="1">
    <location>
        <begin position="762"/>
        <end position="790"/>
    </location>
</feature>
<evidence type="ECO:0000313" key="3">
    <source>
        <dbReference type="Proteomes" id="UP000887226"/>
    </source>
</evidence>
<feature type="compositionally biased region" description="Polar residues" evidence="1">
    <location>
        <begin position="329"/>
        <end position="344"/>
    </location>
</feature>
<feature type="compositionally biased region" description="Polar residues" evidence="1">
    <location>
        <begin position="144"/>
        <end position="153"/>
    </location>
</feature>
<feature type="compositionally biased region" description="Basic and acidic residues" evidence="1">
    <location>
        <begin position="599"/>
        <end position="619"/>
    </location>
</feature>
<feature type="compositionally biased region" description="Polar residues" evidence="1">
    <location>
        <begin position="457"/>
        <end position="472"/>
    </location>
</feature>
<feature type="region of interest" description="Disordered" evidence="1">
    <location>
        <begin position="1250"/>
        <end position="1315"/>
    </location>
</feature>
<feature type="compositionally biased region" description="Polar residues" evidence="1">
    <location>
        <begin position="383"/>
        <end position="395"/>
    </location>
</feature>
<reference evidence="2" key="1">
    <citation type="journal article" date="2021" name="IMA Fungus">
        <title>Genomic characterization of three marine fungi, including Emericellopsis atlantica sp. nov. with signatures of a generalist lifestyle and marine biomass degradation.</title>
        <authorList>
            <person name="Hagestad O.C."/>
            <person name="Hou L."/>
            <person name="Andersen J.H."/>
            <person name="Hansen E.H."/>
            <person name="Altermark B."/>
            <person name="Li C."/>
            <person name="Kuhnert E."/>
            <person name="Cox R.J."/>
            <person name="Crous P.W."/>
            <person name="Spatafora J.W."/>
            <person name="Lail K."/>
            <person name="Amirebrahimi M."/>
            <person name="Lipzen A."/>
            <person name="Pangilinan J."/>
            <person name="Andreopoulos W."/>
            <person name="Hayes R.D."/>
            <person name="Ng V."/>
            <person name="Grigoriev I.V."/>
            <person name="Jackson S.A."/>
            <person name="Sutton T.D.S."/>
            <person name="Dobson A.D.W."/>
            <person name="Rama T."/>
        </authorList>
    </citation>
    <scope>NUCLEOTIDE SEQUENCE</scope>
    <source>
        <strain evidence="2">TRa3180A</strain>
    </source>
</reference>
<feature type="compositionally biased region" description="Basic and acidic residues" evidence="1">
    <location>
        <begin position="215"/>
        <end position="229"/>
    </location>
</feature>
<feature type="compositionally biased region" description="Polar residues" evidence="1">
    <location>
        <begin position="1096"/>
        <end position="1107"/>
    </location>
</feature>